<dbReference type="InterPro" id="IPR011330">
    <property type="entry name" value="Glyco_hydro/deAcase_b/a-brl"/>
</dbReference>
<dbReference type="PANTHER" id="PTHR45985:SF3">
    <property type="entry name" value="CHITIN DEACETYLASE-LIKE 4"/>
    <property type="match status" value="1"/>
</dbReference>
<dbReference type="GeneID" id="6005928"/>
<reference evidence="2 3" key="1">
    <citation type="journal article" date="2010" name="Proc. Natl. Acad. Sci. U.S.A.">
        <title>Insights into evolution of multicellular fungi from the assembled chromosomes of the mushroom Coprinopsis cinerea (Coprinus cinereus).</title>
        <authorList>
            <person name="Stajich J.E."/>
            <person name="Wilke S.K."/>
            <person name="Ahren D."/>
            <person name="Au C.H."/>
            <person name="Birren B.W."/>
            <person name="Borodovsky M."/>
            <person name="Burns C."/>
            <person name="Canback B."/>
            <person name="Casselton L.A."/>
            <person name="Cheng C.K."/>
            <person name="Deng J."/>
            <person name="Dietrich F.S."/>
            <person name="Fargo D.C."/>
            <person name="Farman M.L."/>
            <person name="Gathman A.C."/>
            <person name="Goldberg J."/>
            <person name="Guigo R."/>
            <person name="Hoegger P.J."/>
            <person name="Hooker J.B."/>
            <person name="Huggins A."/>
            <person name="James T.Y."/>
            <person name="Kamada T."/>
            <person name="Kilaru S."/>
            <person name="Kodira C."/>
            <person name="Kues U."/>
            <person name="Kupfer D."/>
            <person name="Kwan H.S."/>
            <person name="Lomsadze A."/>
            <person name="Li W."/>
            <person name="Lilly W.W."/>
            <person name="Ma L.J."/>
            <person name="Mackey A.J."/>
            <person name="Manning G."/>
            <person name="Martin F."/>
            <person name="Muraguchi H."/>
            <person name="Natvig D.O."/>
            <person name="Palmerini H."/>
            <person name="Ramesh M.A."/>
            <person name="Rehmeyer C.J."/>
            <person name="Roe B.A."/>
            <person name="Shenoy N."/>
            <person name="Stanke M."/>
            <person name="Ter-Hovhannisyan V."/>
            <person name="Tunlid A."/>
            <person name="Velagapudi R."/>
            <person name="Vision T.J."/>
            <person name="Zeng Q."/>
            <person name="Zolan M.E."/>
            <person name="Pukkila P.J."/>
        </authorList>
    </citation>
    <scope>NUCLEOTIDE SEQUENCE [LARGE SCALE GENOMIC DNA]</scope>
    <source>
        <strain evidence="3">Okayama-7 / 130 / ATCC MYA-4618 / FGSC 9003</strain>
    </source>
</reference>
<dbReference type="OMA" id="MWWSKNA"/>
<dbReference type="HOGENOM" id="CLU_022576_2_0_1"/>
<keyword evidence="1" id="KW-0732">Signal</keyword>
<feature type="signal peptide" evidence="1">
    <location>
        <begin position="1"/>
        <end position="17"/>
    </location>
</feature>
<dbReference type="CDD" id="cd10919">
    <property type="entry name" value="CE4_CDA_like"/>
    <property type="match status" value="1"/>
</dbReference>
<dbReference type="GO" id="GO:0005975">
    <property type="term" value="P:carbohydrate metabolic process"/>
    <property type="evidence" value="ECO:0007669"/>
    <property type="project" value="InterPro"/>
</dbReference>
<dbReference type="RefSeq" id="XP_001829498.2">
    <property type="nucleotide sequence ID" value="XM_001829446.2"/>
</dbReference>
<gene>
    <name evidence="2" type="ORF">CC1G_00677</name>
</gene>
<sequence length="546" mass="59057">MKSICLLLALLPALVLAQDPGYSCDPSTCRLPTCQCASTSPPGGLSPVGLVPSPASSLIAVRTIGSGVSWIRSIIGPIFLDRILLVLSETPQFIVFTADDAIQSYTLDAVNQFLAHRRNPNGCAPKMTYFTSLGFTNYTLVTDWYAAGNEIADHTMTHVGSPSVEEINGNLITLNALGGVPLSAIKGFRAPYLDFTPETLRILQDSGFLYDSSASTTTPVTDPNTDAYWPYTLDNGLANNCMTTPGVCNGQPKLPGLWEIPMYAFFDDRGVRGPHLMDPWLDRANGNNAPDDAATLRFMQRTFTDHYSGNKQPIGLYTHPIHVSLSYPGVTVSRSTIDMINRFLDWAQEEHDNVWIVSNEQLLDWVRNPVPASQVGSLPSFQCEPVRPQRSQQICNGIPGNQDGLLARCGFSEFPFFTCYGCPSTLPTPMNPNPAQAAGQPVRYRVPANCSTTFWDPIEGRCTCTSGDCAFSDVERNIGPDGTPYVGGGTGGGPMFGPRLPSGTGLYDEPAMPTDDTISSANLVTPSLLSTSIFLTSMFSALAYVW</sequence>
<accession>A8N3N2</accession>
<dbReference type="SUPFAM" id="SSF88713">
    <property type="entry name" value="Glycoside hydrolase/deacetylase"/>
    <property type="match status" value="1"/>
</dbReference>
<evidence type="ECO:0000256" key="1">
    <source>
        <dbReference type="SAM" id="SignalP"/>
    </source>
</evidence>
<dbReference type="eggNOG" id="ENOG502QW08">
    <property type="taxonomic scope" value="Eukaryota"/>
</dbReference>
<dbReference type="STRING" id="240176.A8N3N2"/>
<keyword evidence="3" id="KW-1185">Reference proteome</keyword>
<proteinExistence type="predicted"/>
<dbReference type="Gene3D" id="3.20.20.370">
    <property type="entry name" value="Glycoside hydrolase/deacetylase"/>
    <property type="match status" value="1"/>
</dbReference>
<dbReference type="EMBL" id="AACS02000001">
    <property type="protein sequence ID" value="EAU92458.2"/>
    <property type="molecule type" value="Genomic_DNA"/>
</dbReference>
<dbReference type="OrthoDB" id="504708at2759"/>
<organism evidence="2 3">
    <name type="scientific">Coprinopsis cinerea (strain Okayama-7 / 130 / ATCC MYA-4618 / FGSC 9003)</name>
    <name type="common">Inky cap fungus</name>
    <name type="synonym">Hormographiella aspergillata</name>
    <dbReference type="NCBI Taxonomy" id="240176"/>
    <lineage>
        <taxon>Eukaryota</taxon>
        <taxon>Fungi</taxon>
        <taxon>Dikarya</taxon>
        <taxon>Basidiomycota</taxon>
        <taxon>Agaricomycotina</taxon>
        <taxon>Agaricomycetes</taxon>
        <taxon>Agaricomycetidae</taxon>
        <taxon>Agaricales</taxon>
        <taxon>Agaricineae</taxon>
        <taxon>Psathyrellaceae</taxon>
        <taxon>Coprinopsis</taxon>
    </lineage>
</organism>
<name>A8N3N2_COPC7</name>
<dbReference type="KEGG" id="cci:CC1G_00677"/>
<protein>
    <recommendedName>
        <fullName evidence="4">Chitin deacetylase</fullName>
    </recommendedName>
</protein>
<dbReference type="InParanoid" id="A8N3N2"/>
<dbReference type="Proteomes" id="UP000001861">
    <property type="component" value="Unassembled WGS sequence"/>
</dbReference>
<dbReference type="InterPro" id="IPR052740">
    <property type="entry name" value="CE4"/>
</dbReference>
<dbReference type="AlphaFoldDB" id="A8N3N2"/>
<evidence type="ECO:0008006" key="4">
    <source>
        <dbReference type="Google" id="ProtNLM"/>
    </source>
</evidence>
<dbReference type="PANTHER" id="PTHR45985">
    <property type="match status" value="1"/>
</dbReference>
<evidence type="ECO:0000313" key="2">
    <source>
        <dbReference type="EMBL" id="EAU92458.2"/>
    </source>
</evidence>
<feature type="chain" id="PRO_5002726921" description="Chitin deacetylase" evidence="1">
    <location>
        <begin position="18"/>
        <end position="546"/>
    </location>
</feature>
<dbReference type="VEuPathDB" id="FungiDB:CC1G_00677"/>
<comment type="caution">
    <text evidence="2">The sequence shown here is derived from an EMBL/GenBank/DDBJ whole genome shotgun (WGS) entry which is preliminary data.</text>
</comment>
<evidence type="ECO:0000313" key="3">
    <source>
        <dbReference type="Proteomes" id="UP000001861"/>
    </source>
</evidence>